<evidence type="ECO:0000313" key="2">
    <source>
        <dbReference type="Proteomes" id="UP001568358"/>
    </source>
</evidence>
<comment type="caution">
    <text evidence="1">The sequence shown here is derived from an EMBL/GenBank/DDBJ whole genome shotgun (WGS) entry which is preliminary data.</text>
</comment>
<dbReference type="PANTHER" id="PTHR34071:SF2">
    <property type="entry name" value="FLAVIN-NUCLEOTIDE-BINDING PROTEIN"/>
    <property type="match status" value="1"/>
</dbReference>
<gene>
    <name evidence="1" type="ORF">AB2Z07_16690</name>
</gene>
<dbReference type="RefSeq" id="WP_371151371.1">
    <property type="nucleotide sequence ID" value="NZ_JBFSOO010000028.1"/>
</dbReference>
<keyword evidence="2" id="KW-1185">Reference proteome</keyword>
<dbReference type="PANTHER" id="PTHR34071">
    <property type="entry name" value="5-NITROIMIDAZOLE ANTIBIOTICS RESISTANCE PROTEIN, NIMA-FAMILY-RELATED PROTEIN-RELATED"/>
    <property type="match status" value="1"/>
</dbReference>
<accession>A0ABV4JX97</accession>
<reference evidence="1 2" key="1">
    <citation type="submission" date="2024-07" db="EMBL/GenBank/DDBJ databases">
        <title>Active virus-host system and metabolic interactions in a Lokiarchaeon culture.</title>
        <authorList>
            <person name="Ponce Toledo R.I."/>
            <person name="Rodrigues Oliveira T."/>
            <person name="Schleper C."/>
        </authorList>
    </citation>
    <scope>NUCLEOTIDE SEQUENCE [LARGE SCALE GENOMIC DNA]</scope>
    <source>
        <strain evidence="1 2">B35</strain>
    </source>
</reference>
<dbReference type="Proteomes" id="UP001568358">
    <property type="component" value="Unassembled WGS sequence"/>
</dbReference>
<evidence type="ECO:0000313" key="1">
    <source>
        <dbReference type="EMBL" id="MEZ6855106.1"/>
    </source>
</evidence>
<proteinExistence type="predicted"/>
<dbReference type="InterPro" id="IPR012349">
    <property type="entry name" value="Split_barrel_FMN-bd"/>
</dbReference>
<protein>
    <submittedName>
        <fullName evidence="1">Pyridoxamine 5'-phosphate oxidase family protein</fullName>
    </submittedName>
</protein>
<dbReference type="InterPro" id="IPR024747">
    <property type="entry name" value="Pyridox_Oxase-rel"/>
</dbReference>
<sequence>MFRNMRRKKQMLSIEECISVFESGTSGVLAVLGDENYPYAVPLSYAYVDSKIFFHCAKSGHKLDAITNSNKCSFCVIDKDEIIQHKYTTYYRSVIAFGKISIIQDVFKKKEALKEIAKRYSPRHEKGRLEEIDKLFEKVFVLELKIEHMTGKQAIELVNKNTLK</sequence>
<dbReference type="Gene3D" id="2.30.110.10">
    <property type="entry name" value="Electron Transport, Fmn-binding Protein, Chain A"/>
    <property type="match status" value="1"/>
</dbReference>
<name>A0ABV4JX97_9BACT</name>
<organism evidence="1 2">
    <name type="scientific">Halodesulfovibrio aestuarii</name>
    <dbReference type="NCBI Taxonomy" id="126333"/>
    <lineage>
        <taxon>Bacteria</taxon>
        <taxon>Pseudomonadati</taxon>
        <taxon>Thermodesulfobacteriota</taxon>
        <taxon>Desulfovibrionia</taxon>
        <taxon>Desulfovibrionales</taxon>
        <taxon>Desulfovibrionaceae</taxon>
        <taxon>Halodesulfovibrio</taxon>
    </lineage>
</organism>
<dbReference type="SUPFAM" id="SSF50475">
    <property type="entry name" value="FMN-binding split barrel"/>
    <property type="match status" value="1"/>
</dbReference>
<dbReference type="Pfam" id="PF12900">
    <property type="entry name" value="Pyridox_ox_2"/>
    <property type="match status" value="1"/>
</dbReference>
<dbReference type="EMBL" id="JBFSOO010000028">
    <property type="protein sequence ID" value="MEZ6855106.1"/>
    <property type="molecule type" value="Genomic_DNA"/>
</dbReference>